<evidence type="ECO:0000256" key="12">
    <source>
        <dbReference type="RuleBase" id="RU004387"/>
    </source>
</evidence>
<keyword evidence="14" id="KW-1185">Reference proteome</keyword>
<comment type="cofactor">
    <cofactor evidence="1 10 12">
        <name>Zn(2+)</name>
        <dbReference type="ChEBI" id="CHEBI:29105"/>
    </cofactor>
</comment>
<keyword evidence="7 10" id="KW-0378">Hydrolase</keyword>
<dbReference type="PRINTS" id="PR00932">
    <property type="entry name" value="AMINO1PTASE"/>
</dbReference>
<sequence>MPVVSTTATATGLCAFIDASPSPFHVCHTVRRELEGCGFRALREAEPWQAGEPGRYYVIRGGSLVAWSTEAIAPGVGFRVVGAHTDSPNLRVKQHPDLLSAGWQLVGLEPYGGAWLNSWLDRDLGISGRLTLRDPDGGGVREQLVRIDEPILRVPQLAIHLSEERRGVTLDPQRHVNGVWGVGTEPASFLRYVAEQAGVVAGDVLGWELMTHDLAPSTLVGRDRDLVSAPRLDNQATCYAGLAAFLAALAEPGAALPVLALFDHEEVGSQSERGAQSDLLPAVLERIVLAAGGGRAEYLAALAGSLVASGDMAHATHPNYPDRHEPAHRIAVNGGPVLKVNQNLRYATDAVGTGAFALACAEAGVVLQRYVHRADLPCGSTIGPITAARTGIGTVDVGAPQLAMHSAREFMGAADVPAYAAALAAFLTPAARPATTPATSTRKVTQT</sequence>
<keyword evidence="5 10" id="KW-0645">Protease</keyword>
<dbReference type="InterPro" id="IPR001948">
    <property type="entry name" value="Peptidase_M18"/>
</dbReference>
<dbReference type="InterPro" id="IPR022984">
    <property type="entry name" value="M18_aminopeptidase_2"/>
</dbReference>
<evidence type="ECO:0000313" key="13">
    <source>
        <dbReference type="EMBL" id="MFC3964331.1"/>
    </source>
</evidence>
<dbReference type="Gene3D" id="3.40.630.10">
    <property type="entry name" value="Zn peptidases"/>
    <property type="match status" value="1"/>
</dbReference>
<evidence type="ECO:0000256" key="2">
    <source>
        <dbReference type="ARBA" id="ARBA00008290"/>
    </source>
</evidence>
<dbReference type="PANTHER" id="PTHR28570:SF3">
    <property type="entry name" value="ASPARTYL AMINOPEPTIDASE"/>
    <property type="match status" value="1"/>
</dbReference>
<evidence type="ECO:0000256" key="7">
    <source>
        <dbReference type="ARBA" id="ARBA00022801"/>
    </source>
</evidence>
<dbReference type="EC" id="3.4.11.-" evidence="10"/>
<reference evidence="14" key="1">
    <citation type="journal article" date="2019" name="Int. J. Syst. Evol. Microbiol.">
        <title>The Global Catalogue of Microorganisms (GCM) 10K type strain sequencing project: providing services to taxonomists for standard genome sequencing and annotation.</title>
        <authorList>
            <consortium name="The Broad Institute Genomics Platform"/>
            <consortium name="The Broad Institute Genome Sequencing Center for Infectious Disease"/>
            <person name="Wu L."/>
            <person name="Ma J."/>
        </authorList>
    </citation>
    <scope>NUCLEOTIDE SEQUENCE [LARGE SCALE GENOMIC DNA]</scope>
    <source>
        <strain evidence="14">CGMCC 4.7330</strain>
    </source>
</reference>
<dbReference type="RefSeq" id="WP_378614092.1">
    <property type="nucleotide sequence ID" value="NZ_JBHSAX010000017.1"/>
</dbReference>
<evidence type="ECO:0000256" key="10">
    <source>
        <dbReference type="HAMAP-Rule" id="MF_00467"/>
    </source>
</evidence>
<evidence type="ECO:0000256" key="11">
    <source>
        <dbReference type="RuleBase" id="RU004386"/>
    </source>
</evidence>
<dbReference type="GO" id="GO:0004177">
    <property type="term" value="F:aminopeptidase activity"/>
    <property type="evidence" value="ECO:0007669"/>
    <property type="project" value="UniProtKB-KW"/>
</dbReference>
<protein>
    <recommendedName>
        <fullName evidence="3 10">Probable M18 family aminopeptidase 2</fullName>
        <ecNumber evidence="10">3.4.11.-</ecNumber>
    </recommendedName>
</protein>
<dbReference type="CDD" id="cd05658">
    <property type="entry name" value="M18_DAP"/>
    <property type="match status" value="1"/>
</dbReference>
<dbReference type="NCBIfam" id="NF002759">
    <property type="entry name" value="PRK02813.1"/>
    <property type="match status" value="1"/>
</dbReference>
<comment type="similarity">
    <text evidence="2 10 11">Belongs to the peptidase M18 family.</text>
</comment>
<dbReference type="EMBL" id="JBHSAX010000017">
    <property type="protein sequence ID" value="MFC3964331.1"/>
    <property type="molecule type" value="Genomic_DNA"/>
</dbReference>
<gene>
    <name evidence="10" type="primary">apeB</name>
    <name evidence="13" type="ORF">ACFO0B_20285</name>
</gene>
<dbReference type="SUPFAM" id="SSF101821">
    <property type="entry name" value="Aminopeptidase/glucanase lid domain"/>
    <property type="match status" value="1"/>
</dbReference>
<keyword evidence="6 10" id="KW-0479">Metal-binding</keyword>
<evidence type="ECO:0000256" key="8">
    <source>
        <dbReference type="ARBA" id="ARBA00022833"/>
    </source>
</evidence>
<evidence type="ECO:0000256" key="6">
    <source>
        <dbReference type="ARBA" id="ARBA00022723"/>
    </source>
</evidence>
<organism evidence="13 14">
    <name type="scientific">Nocardia jiangsuensis</name>
    <dbReference type="NCBI Taxonomy" id="1691563"/>
    <lineage>
        <taxon>Bacteria</taxon>
        <taxon>Bacillati</taxon>
        <taxon>Actinomycetota</taxon>
        <taxon>Actinomycetes</taxon>
        <taxon>Mycobacteriales</taxon>
        <taxon>Nocardiaceae</taxon>
        <taxon>Nocardia</taxon>
    </lineage>
</organism>
<dbReference type="PANTHER" id="PTHR28570">
    <property type="entry name" value="ASPARTYL AMINOPEPTIDASE"/>
    <property type="match status" value="1"/>
</dbReference>
<feature type="binding site" evidence="10">
    <location>
        <position position="84"/>
    </location>
    <ligand>
        <name>Zn(2+)</name>
        <dbReference type="ChEBI" id="CHEBI:29105"/>
    </ligand>
</feature>
<dbReference type="InterPro" id="IPR023358">
    <property type="entry name" value="Peptidase_M18_dom2"/>
</dbReference>
<dbReference type="Gene3D" id="2.30.250.10">
    <property type="entry name" value="Aminopeptidase i, Domain 2"/>
    <property type="match status" value="1"/>
</dbReference>
<evidence type="ECO:0000256" key="3">
    <source>
        <dbReference type="ARBA" id="ARBA00014897"/>
    </source>
</evidence>
<evidence type="ECO:0000256" key="9">
    <source>
        <dbReference type="ARBA" id="ARBA00023049"/>
    </source>
</evidence>
<feature type="binding site" evidence="10">
    <location>
        <position position="405"/>
    </location>
    <ligand>
        <name>Zn(2+)</name>
        <dbReference type="ChEBI" id="CHEBI:29105"/>
    </ligand>
</feature>
<evidence type="ECO:0000313" key="14">
    <source>
        <dbReference type="Proteomes" id="UP001595696"/>
    </source>
</evidence>
<dbReference type="HAMAP" id="MF_00467">
    <property type="entry name" value="Aminopeptidase_M18_2"/>
    <property type="match status" value="1"/>
</dbReference>
<keyword evidence="4 10" id="KW-0031">Aminopeptidase</keyword>
<dbReference type="Proteomes" id="UP001595696">
    <property type="component" value="Unassembled WGS sequence"/>
</dbReference>
<keyword evidence="9 10" id="KW-0482">Metalloprotease</keyword>
<feature type="binding site" evidence="10">
    <location>
        <position position="160"/>
    </location>
    <ligand>
        <name>Zn(2+)</name>
        <dbReference type="ChEBI" id="CHEBI:29105"/>
    </ligand>
</feature>
<keyword evidence="8 10" id="KW-0862">Zinc</keyword>
<proteinExistence type="inferred from homology"/>
<evidence type="ECO:0000256" key="5">
    <source>
        <dbReference type="ARBA" id="ARBA00022670"/>
    </source>
</evidence>
<comment type="caution">
    <text evidence="13">The sequence shown here is derived from an EMBL/GenBank/DDBJ whole genome shotgun (WGS) entry which is preliminary data.</text>
</comment>
<evidence type="ECO:0000256" key="4">
    <source>
        <dbReference type="ARBA" id="ARBA00022438"/>
    </source>
</evidence>
<dbReference type="Pfam" id="PF02127">
    <property type="entry name" value="Peptidase_M18"/>
    <property type="match status" value="1"/>
</dbReference>
<accession>A0ABV8DWB6</accession>
<dbReference type="SUPFAM" id="SSF53187">
    <property type="entry name" value="Zn-dependent exopeptidases"/>
    <property type="match status" value="1"/>
</dbReference>
<name>A0ABV8DWB6_9NOCA</name>
<evidence type="ECO:0000256" key="1">
    <source>
        <dbReference type="ARBA" id="ARBA00001947"/>
    </source>
</evidence>